<dbReference type="InterPro" id="IPR040449">
    <property type="entry name" value="Peptidase_S66_N"/>
</dbReference>
<dbReference type="GO" id="GO:0006508">
    <property type="term" value="P:proteolysis"/>
    <property type="evidence" value="ECO:0007669"/>
    <property type="project" value="UniProtKB-KW"/>
</dbReference>
<dbReference type="Proteomes" id="UP000325517">
    <property type="component" value="Chromosome"/>
</dbReference>
<organism evidence="9 10">
    <name type="scientific">Psychrobacillus glaciei</name>
    <dbReference type="NCBI Taxonomy" id="2283160"/>
    <lineage>
        <taxon>Bacteria</taxon>
        <taxon>Bacillati</taxon>
        <taxon>Bacillota</taxon>
        <taxon>Bacilli</taxon>
        <taxon>Bacillales</taxon>
        <taxon>Bacillaceae</taxon>
        <taxon>Psychrobacillus</taxon>
    </lineage>
</organism>
<dbReference type="Gene3D" id="3.40.50.10740">
    <property type="entry name" value="Class I glutamine amidotransferase-like"/>
    <property type="match status" value="1"/>
</dbReference>
<dbReference type="EMBL" id="CP031223">
    <property type="protein sequence ID" value="QFF97708.1"/>
    <property type="molecule type" value="Genomic_DNA"/>
</dbReference>
<gene>
    <name evidence="9" type="ORF">PB01_02180</name>
</gene>
<dbReference type="PANTHER" id="PTHR30237">
    <property type="entry name" value="MURAMOYLTETRAPEPTIDE CARBOXYPEPTIDASE"/>
    <property type="match status" value="1"/>
</dbReference>
<feature type="domain" description="LD-carboxypeptidase C-terminal" evidence="8">
    <location>
        <begin position="178"/>
        <end position="291"/>
    </location>
</feature>
<accession>A0A5J6SIR2</accession>
<dbReference type="PIRSF" id="PIRSF028757">
    <property type="entry name" value="LD-carboxypeptidase"/>
    <property type="match status" value="1"/>
</dbReference>
<evidence type="ECO:0000256" key="2">
    <source>
        <dbReference type="ARBA" id="ARBA00022645"/>
    </source>
</evidence>
<dbReference type="RefSeq" id="WP_151698653.1">
    <property type="nucleotide sequence ID" value="NZ_CP031223.1"/>
</dbReference>
<feature type="active site" description="Charge relay system" evidence="6">
    <location>
        <position position="209"/>
    </location>
</feature>
<keyword evidence="10" id="KW-1185">Reference proteome</keyword>
<dbReference type="InterPro" id="IPR029062">
    <property type="entry name" value="Class_I_gatase-like"/>
</dbReference>
<evidence type="ECO:0000256" key="1">
    <source>
        <dbReference type="ARBA" id="ARBA00010233"/>
    </source>
</evidence>
<evidence type="ECO:0000313" key="9">
    <source>
        <dbReference type="EMBL" id="QFF97708.1"/>
    </source>
</evidence>
<dbReference type="GO" id="GO:0008236">
    <property type="term" value="F:serine-type peptidase activity"/>
    <property type="evidence" value="ECO:0007669"/>
    <property type="project" value="UniProtKB-KW"/>
</dbReference>
<dbReference type="OrthoDB" id="9807329at2"/>
<dbReference type="InterPro" id="IPR003507">
    <property type="entry name" value="S66_fam"/>
</dbReference>
<feature type="active site" description="Charge relay system" evidence="6">
    <location>
        <position position="276"/>
    </location>
</feature>
<evidence type="ECO:0000256" key="6">
    <source>
        <dbReference type="PIRSR" id="PIRSR028757-1"/>
    </source>
</evidence>
<reference evidence="9 10" key="1">
    <citation type="submission" date="2018-07" db="EMBL/GenBank/DDBJ databases">
        <title>Complete genome sequence of Psychrobacillus sp. PB01, isolated from iceberg, and comparative genome analysis of Psychrobacillus strains.</title>
        <authorList>
            <person name="Lee P.C."/>
        </authorList>
    </citation>
    <scope>NUCLEOTIDE SEQUENCE [LARGE SCALE GENOMIC DNA]</scope>
    <source>
        <strain evidence="9 10">PB01</strain>
    </source>
</reference>
<feature type="domain" description="LD-carboxypeptidase N-terminal" evidence="7">
    <location>
        <begin position="14"/>
        <end position="128"/>
    </location>
</feature>
<comment type="similarity">
    <text evidence="1">Belongs to the peptidase S66 family.</text>
</comment>
<keyword evidence="3" id="KW-0645">Protease</keyword>
<dbReference type="Pfam" id="PF02016">
    <property type="entry name" value="Peptidase_S66"/>
    <property type="match status" value="1"/>
</dbReference>
<evidence type="ECO:0000313" key="10">
    <source>
        <dbReference type="Proteomes" id="UP000325517"/>
    </source>
</evidence>
<evidence type="ECO:0000256" key="3">
    <source>
        <dbReference type="ARBA" id="ARBA00022670"/>
    </source>
</evidence>
<dbReference type="SUPFAM" id="SSF141986">
    <property type="entry name" value="LD-carboxypeptidase A C-terminal domain-like"/>
    <property type="match status" value="1"/>
</dbReference>
<proteinExistence type="inferred from homology"/>
<dbReference type="CDD" id="cd07025">
    <property type="entry name" value="Peptidase_S66"/>
    <property type="match status" value="1"/>
</dbReference>
<dbReference type="Gene3D" id="3.50.30.60">
    <property type="entry name" value="LD-carboxypeptidase A C-terminal domain-like"/>
    <property type="match status" value="1"/>
</dbReference>
<dbReference type="Pfam" id="PF17676">
    <property type="entry name" value="Peptidase_S66C"/>
    <property type="match status" value="1"/>
</dbReference>
<dbReference type="InterPro" id="IPR040921">
    <property type="entry name" value="Peptidase_S66C"/>
</dbReference>
<evidence type="ECO:0000256" key="5">
    <source>
        <dbReference type="ARBA" id="ARBA00022825"/>
    </source>
</evidence>
<dbReference type="KEGG" id="psyo:PB01_02180"/>
<sequence length="307" mass="33254">MATKPGQLKAGDTVGIVTLGSPLGASVINEGIQTLRNMGFNVILGDYVYSSNGFLAATAQQRASDLMKMFAKKEVKWILPTRGGVGVSDILPFLDFSLIARNPKIVSGYSDITVLQNVLFEYAYLISFQSLLLLDFNTRTPAYNFNQFFAATSTVTAPWGIYNPPEIPLVSKVPGNVTGPIVGGNLTSFIGTLGTSFEINTAGKIIVLEETHEPVNTVYRYLQHLFLAKKFDDCIGIIMGDCTKCEAAYGKTYDDIINEFLVPLGKPLMTNLATAHGTYKATVPIGATLNLNTYNNTLTVMEPVVSP</sequence>
<dbReference type="InterPro" id="IPR027461">
    <property type="entry name" value="Carboxypeptidase_A_C_sf"/>
</dbReference>
<name>A0A5J6SIR2_9BACI</name>
<dbReference type="PANTHER" id="PTHR30237:SF2">
    <property type="entry name" value="MUREIN TETRAPEPTIDE CARBOXYPEPTIDASE"/>
    <property type="match status" value="1"/>
</dbReference>
<dbReference type="GO" id="GO:0004180">
    <property type="term" value="F:carboxypeptidase activity"/>
    <property type="evidence" value="ECO:0007669"/>
    <property type="project" value="UniProtKB-KW"/>
</dbReference>
<evidence type="ECO:0000259" key="7">
    <source>
        <dbReference type="Pfam" id="PF02016"/>
    </source>
</evidence>
<dbReference type="SUPFAM" id="SSF52317">
    <property type="entry name" value="Class I glutamine amidotransferase-like"/>
    <property type="match status" value="1"/>
</dbReference>
<evidence type="ECO:0000259" key="8">
    <source>
        <dbReference type="Pfam" id="PF17676"/>
    </source>
</evidence>
<keyword evidence="2 9" id="KW-0121">Carboxypeptidase</keyword>
<protein>
    <submittedName>
        <fullName evidence="9">LD-carboxypeptidase</fullName>
    </submittedName>
</protein>
<dbReference type="InterPro" id="IPR027478">
    <property type="entry name" value="LdcA_N"/>
</dbReference>
<evidence type="ECO:0000256" key="4">
    <source>
        <dbReference type="ARBA" id="ARBA00022801"/>
    </source>
</evidence>
<feature type="active site" description="Nucleophile" evidence="6">
    <location>
        <position position="110"/>
    </location>
</feature>
<keyword evidence="5" id="KW-0720">Serine protease</keyword>
<keyword evidence="4" id="KW-0378">Hydrolase</keyword>
<dbReference type="AlphaFoldDB" id="A0A5J6SIR2"/>